<dbReference type="Pfam" id="PF04840">
    <property type="entry name" value="Vps16_C"/>
    <property type="match status" value="1"/>
</dbReference>
<dbReference type="InterPro" id="IPR016534">
    <property type="entry name" value="VPS16"/>
</dbReference>
<dbReference type="PANTHER" id="PTHR12811:SF0">
    <property type="entry name" value="VACUOLAR PROTEIN SORTING-ASSOCIATED PROTEIN 16 HOMOLOG"/>
    <property type="match status" value="1"/>
</dbReference>
<gene>
    <name evidence="2" type="ORF">M9Y10_009262</name>
</gene>
<dbReference type="PANTHER" id="PTHR12811">
    <property type="entry name" value="VACUOLAR PROTEIN SORTING VPS16"/>
    <property type="match status" value="1"/>
</dbReference>
<dbReference type="Proteomes" id="UP001470230">
    <property type="component" value="Unassembled WGS sequence"/>
</dbReference>
<accession>A0ABR2IN32</accession>
<sequence>MQFLDDTWPKAKRSYTIGNHQYQTINLGSYDSDEMDDLDNKYLPGPYGGYLLKFNTGSLNVFRIIRNDGKLHAHSAYTAAMSKIPQTGKYATSARNAFWCNNGYIGILDYKGGITIVTMNGEWVAYYPLDTEIERVACDYPFPDGIAFFTEGPSYSPNSYNFYVFTYASHTSERLCPSDKFKQSAAAVAYYDGKGFVAFSDNTLGFVNPQSENGEYVTFINKFDFLPHTLQISPHGSLIACYDDLNLFVRSAKSSDFLQPVTLKNKIGDVAFLDEFTVSFIAQTANNQTCVHTFQIDKKGIDIQVDLFTNCRISHLIQNYESVRFYKTYYSQDDKINYSDLNIITPLSEKIDTLSKPPYNEKVGHLIEAKQLFDKDDIGCYKIIEELRGKDQKKKKKKYNDDDHDELVDIITVIIDAAPHILEISNAQSLLSYGAFGKYFAQDFPHETFAECVRKMRILYNLRKCESFVTVESDFDNIEMTDFLSYIVQLEKYELAEQIARMFNLNRSIIAENWAINMFSRFGQSDPDKPLCFKVIVDDVLSRFDGIDFLRVARMAIYYNVDVNIIKKIIGLIGDPQIRMNFILNNNMIFQGTNDAQDDVISSKDGNAIISYLCIQRIINNTVVRSLLKSPILQELYSAFKSQEYPPDPKPPGYKKVMEIENYPSIKKFQLELIYGYRSYGSGFGLDVEHLNSARSLVGPGLWATHTNLQTKLIDQMTAIGWHPEPRPKNNIMWRPKPACSARKAMENAVFYRNEAAFKNIANMYEVSKTTQCWIKLYVLAREKRWDELAQWAKKSQALEWDTFAEVCAEHGNMELASAFIEKISNNERKIDTFIQFKMLDKALAVAKSTKNTQKISMIMQMMGK</sequence>
<dbReference type="InterPro" id="IPR006925">
    <property type="entry name" value="Vps16_C"/>
</dbReference>
<name>A0ABR2IN32_9EUKA</name>
<evidence type="ECO:0000259" key="1">
    <source>
        <dbReference type="Pfam" id="PF04840"/>
    </source>
</evidence>
<comment type="caution">
    <text evidence="2">The sequence shown here is derived from an EMBL/GenBank/DDBJ whole genome shotgun (WGS) entry which is preliminary data.</text>
</comment>
<dbReference type="EMBL" id="JAPFFF010000015">
    <property type="protein sequence ID" value="KAK8866302.1"/>
    <property type="molecule type" value="Genomic_DNA"/>
</dbReference>
<dbReference type="InterPro" id="IPR011044">
    <property type="entry name" value="Quino_amine_DH_bsu"/>
</dbReference>
<keyword evidence="3" id="KW-1185">Reference proteome</keyword>
<proteinExistence type="predicted"/>
<feature type="domain" description="Vps16 C-terminal" evidence="1">
    <location>
        <begin position="759"/>
        <end position="861"/>
    </location>
</feature>
<protein>
    <recommendedName>
        <fullName evidence="1">Vps16 C-terminal domain-containing protein</fullName>
    </recommendedName>
</protein>
<reference evidence="2 3" key="1">
    <citation type="submission" date="2024-04" db="EMBL/GenBank/DDBJ databases">
        <title>Tritrichomonas musculus Genome.</title>
        <authorList>
            <person name="Alves-Ferreira E."/>
            <person name="Grigg M."/>
            <person name="Lorenzi H."/>
            <person name="Galac M."/>
        </authorList>
    </citation>
    <scope>NUCLEOTIDE SEQUENCE [LARGE SCALE GENOMIC DNA]</scope>
    <source>
        <strain evidence="2 3">EAF2021</strain>
    </source>
</reference>
<organism evidence="2 3">
    <name type="scientific">Tritrichomonas musculus</name>
    <dbReference type="NCBI Taxonomy" id="1915356"/>
    <lineage>
        <taxon>Eukaryota</taxon>
        <taxon>Metamonada</taxon>
        <taxon>Parabasalia</taxon>
        <taxon>Tritrichomonadida</taxon>
        <taxon>Tritrichomonadidae</taxon>
        <taxon>Tritrichomonas</taxon>
    </lineage>
</organism>
<evidence type="ECO:0000313" key="2">
    <source>
        <dbReference type="EMBL" id="KAK8866302.1"/>
    </source>
</evidence>
<evidence type="ECO:0000313" key="3">
    <source>
        <dbReference type="Proteomes" id="UP001470230"/>
    </source>
</evidence>
<dbReference type="SUPFAM" id="SSF50969">
    <property type="entry name" value="YVTN repeat-like/Quinoprotein amine dehydrogenase"/>
    <property type="match status" value="1"/>
</dbReference>